<feature type="region of interest" description="Disordered" evidence="2">
    <location>
        <begin position="89"/>
        <end position="118"/>
    </location>
</feature>
<keyword evidence="3" id="KW-0812">Transmembrane</keyword>
<evidence type="ECO:0000313" key="5">
    <source>
        <dbReference type="EMBL" id="GHC34723.1"/>
    </source>
</evidence>
<proteinExistence type="predicted"/>
<feature type="compositionally biased region" description="Polar residues" evidence="2">
    <location>
        <begin position="826"/>
        <end position="835"/>
    </location>
</feature>
<dbReference type="EMBL" id="BMZM01000006">
    <property type="protein sequence ID" value="GHC34723.1"/>
    <property type="molecule type" value="Genomic_DNA"/>
</dbReference>
<feature type="transmembrane region" description="Helical" evidence="3">
    <location>
        <begin position="642"/>
        <end position="663"/>
    </location>
</feature>
<reference evidence="6" key="1">
    <citation type="journal article" date="2019" name="Int. J. Syst. Evol. Microbiol.">
        <title>The Global Catalogue of Microorganisms (GCM) 10K type strain sequencing project: providing services to taxonomists for standard genome sequencing and annotation.</title>
        <authorList>
            <consortium name="The Broad Institute Genomics Platform"/>
            <consortium name="The Broad Institute Genome Sequencing Center for Infectious Disease"/>
            <person name="Wu L."/>
            <person name="Ma J."/>
        </authorList>
    </citation>
    <scope>NUCLEOTIDE SEQUENCE [LARGE SCALE GENOMIC DNA]</scope>
    <source>
        <strain evidence="6">KCTC 42082</strain>
    </source>
</reference>
<evidence type="ECO:0000256" key="2">
    <source>
        <dbReference type="SAM" id="MobiDB-lite"/>
    </source>
</evidence>
<keyword evidence="3" id="KW-1133">Transmembrane helix</keyword>
<dbReference type="PANTHER" id="PTHR37813:SF1">
    <property type="entry name" value="FELS-2 PROPHAGE PROTEIN"/>
    <property type="match status" value="1"/>
</dbReference>
<feature type="compositionally biased region" description="Basic and acidic residues" evidence="2">
    <location>
        <begin position="149"/>
        <end position="179"/>
    </location>
</feature>
<accession>A0ABQ3FS27</accession>
<feature type="compositionally biased region" description="Basic and acidic residues" evidence="2">
    <location>
        <begin position="839"/>
        <end position="863"/>
    </location>
</feature>
<keyword evidence="6" id="KW-1185">Reference proteome</keyword>
<sequence>MADSNMRLNVIMGLVDKITSPMQKVTGQTERMSERVKKSQKELERLGATSKDIEHFKQLKRSVGDASKQIGTAQQRVDDLARHMRNAEKPSKSLTREFNKAKREVESLRDSHQRETRELQDMRRRLNDAGVSTRNLNDATHRIRQETQKYTQDLERQQKALDDTANRQKRMADAQERNRGLRSSALMDTAKLTAGAFAVSRFTKAYGDLTDAQGEIRSLGIDAAGIDAITKKAKEFSNEFAGTTAPEFIRASYDIKSGISSLSDEAVGEFTRIAGMTAAATKSTTEQMTGLFATGYGIYRQQFDAFGAEMIDGWHALSDQERDMRFGEYFSAGIASAVKAYKTNGSEMSAAISNLGSTATSANVPFEEQLAILGELQRTMSGSESATKYRAFLNAASGAGEKLGLTFTDANNQLLSTPEILDQLRSKYGDTIDAVEAQELKKAFGTDEAVSMIKLLYGNIDGLRDGIDGMGESVRRGTEDTREMAQAMQDGPNKATERMSQKIQNATAALGKGFAPVVITVAGIIGDMALGVADLTERFPILGQVLGIVAVAMMALMATSILSRFAFAGLSDAVILARKAFDFLRWSTIKANVAMAVSKTRAIATATGMVIMGAAQKATAAGMAVMTGAQWALNAAMNANPIGLVIAGIALLVAAVALIYRYWEPLSGFFMGLWDSIKGAFSAGWEYITGLLGFNPLSLVTGAWSGIPDFFAGMWESVMGIFGRALDWITSSVLGPISKIKDTLGSAWSSLFGDDDAKQVEVTRRVSEISAAVPPDLRSDPEFARNAEQAGNATGTVPASAVGSVAAASGGTTVVDQSDRRSEIHITQQPGQSAQDVGEEVRKQLDARDRQQARRERGRLVDG</sequence>
<evidence type="ECO:0000259" key="4">
    <source>
        <dbReference type="Pfam" id="PF10145"/>
    </source>
</evidence>
<dbReference type="Gene3D" id="1.20.1480.30">
    <property type="entry name" value="Designed four-helix bundle protein"/>
    <property type="match status" value="1"/>
</dbReference>
<gene>
    <name evidence="5" type="ORF">GCM10010082_31820</name>
</gene>
<evidence type="ECO:0000256" key="3">
    <source>
        <dbReference type="SAM" id="Phobius"/>
    </source>
</evidence>
<dbReference type="SUPFAM" id="SSF58104">
    <property type="entry name" value="Methyl-accepting chemotaxis protein (MCP) signaling domain"/>
    <property type="match status" value="1"/>
</dbReference>
<feature type="transmembrane region" description="Helical" evidence="3">
    <location>
        <begin position="513"/>
        <end position="533"/>
    </location>
</feature>
<organism evidence="5 6">
    <name type="scientific">Kushneria pakistanensis</name>
    <dbReference type="NCBI Taxonomy" id="1508770"/>
    <lineage>
        <taxon>Bacteria</taxon>
        <taxon>Pseudomonadati</taxon>
        <taxon>Pseudomonadota</taxon>
        <taxon>Gammaproteobacteria</taxon>
        <taxon>Oceanospirillales</taxon>
        <taxon>Halomonadaceae</taxon>
        <taxon>Kushneria</taxon>
    </lineage>
</organism>
<keyword evidence="3" id="KW-0472">Membrane</keyword>
<dbReference type="NCBIfam" id="TIGR01760">
    <property type="entry name" value="tape_meas_TP901"/>
    <property type="match status" value="1"/>
</dbReference>
<feature type="region of interest" description="Disordered" evidence="2">
    <location>
        <begin position="826"/>
        <end position="863"/>
    </location>
</feature>
<dbReference type="InterPro" id="IPR010090">
    <property type="entry name" value="Phage_tape_meas"/>
</dbReference>
<feature type="transmembrane region" description="Helical" evidence="3">
    <location>
        <begin position="545"/>
        <end position="567"/>
    </location>
</feature>
<dbReference type="RefSeq" id="WP_229819817.1">
    <property type="nucleotide sequence ID" value="NZ_BMZM01000006.1"/>
</dbReference>
<protein>
    <recommendedName>
        <fullName evidence="4">Phage tail tape measure protein domain-containing protein</fullName>
    </recommendedName>
</protein>
<name>A0ABQ3FS27_9GAMM</name>
<dbReference type="Pfam" id="PF10145">
    <property type="entry name" value="PhageMin_Tail"/>
    <property type="match status" value="1"/>
</dbReference>
<dbReference type="Proteomes" id="UP000604243">
    <property type="component" value="Unassembled WGS sequence"/>
</dbReference>
<dbReference type="PANTHER" id="PTHR37813">
    <property type="entry name" value="FELS-2 PROPHAGE PROTEIN"/>
    <property type="match status" value="1"/>
</dbReference>
<comment type="caution">
    <text evidence="5">The sequence shown here is derived from an EMBL/GenBank/DDBJ whole genome shotgun (WGS) entry which is preliminary data.</text>
</comment>
<feature type="domain" description="Phage tail tape measure protein" evidence="4">
    <location>
        <begin position="231"/>
        <end position="445"/>
    </location>
</feature>
<keyword evidence="1" id="KW-1188">Viral release from host cell</keyword>
<feature type="region of interest" description="Disordered" evidence="2">
    <location>
        <begin position="149"/>
        <end position="182"/>
    </location>
</feature>
<evidence type="ECO:0000313" key="6">
    <source>
        <dbReference type="Proteomes" id="UP000604243"/>
    </source>
</evidence>
<evidence type="ECO:0000256" key="1">
    <source>
        <dbReference type="ARBA" id="ARBA00022612"/>
    </source>
</evidence>